<evidence type="ECO:0000313" key="2">
    <source>
        <dbReference type="EMBL" id="KAG0274590.1"/>
    </source>
</evidence>
<organism evidence="2 3">
    <name type="scientific">Linnemannia gamsii</name>
    <dbReference type="NCBI Taxonomy" id="64522"/>
    <lineage>
        <taxon>Eukaryota</taxon>
        <taxon>Fungi</taxon>
        <taxon>Fungi incertae sedis</taxon>
        <taxon>Mucoromycota</taxon>
        <taxon>Mortierellomycotina</taxon>
        <taxon>Mortierellomycetes</taxon>
        <taxon>Mortierellales</taxon>
        <taxon>Mortierellaceae</taxon>
        <taxon>Linnemannia</taxon>
    </lineage>
</organism>
<keyword evidence="3" id="KW-1185">Reference proteome</keyword>
<proteinExistence type="predicted"/>
<dbReference type="EMBL" id="JAAAIM010001996">
    <property type="protein sequence ID" value="KAG0274590.1"/>
    <property type="molecule type" value="Genomic_DNA"/>
</dbReference>
<name>A0ABQ7JIC5_9FUNG</name>
<gene>
    <name evidence="2" type="ORF">BGZ96_004190</name>
</gene>
<reference evidence="2 3" key="1">
    <citation type="journal article" date="2020" name="Fungal Divers.">
        <title>Resolving the Mortierellaceae phylogeny through synthesis of multi-gene phylogenetics and phylogenomics.</title>
        <authorList>
            <person name="Vandepol N."/>
            <person name="Liber J."/>
            <person name="Desiro A."/>
            <person name="Na H."/>
            <person name="Kennedy M."/>
            <person name="Barry K."/>
            <person name="Grigoriev I.V."/>
            <person name="Miller A.N."/>
            <person name="O'Donnell K."/>
            <person name="Stajich J.E."/>
            <person name="Bonito G."/>
        </authorList>
    </citation>
    <scope>NUCLEOTIDE SEQUENCE [LARGE SCALE GENOMIC DNA]</scope>
    <source>
        <strain evidence="2 3">AD045</strain>
    </source>
</reference>
<evidence type="ECO:0000313" key="3">
    <source>
        <dbReference type="Proteomes" id="UP001194696"/>
    </source>
</evidence>
<evidence type="ECO:0000256" key="1">
    <source>
        <dbReference type="SAM" id="MobiDB-lite"/>
    </source>
</evidence>
<feature type="compositionally biased region" description="Basic residues" evidence="1">
    <location>
        <begin position="1"/>
        <end position="18"/>
    </location>
</feature>
<sequence>KVNHHGKDHSHHKNRVSHNQHEKRAASPMALHREKANHSHHKMTSSSCNKHEKRAASPMALHRKSKKADHSHHRKASSSSCDA</sequence>
<protein>
    <submittedName>
        <fullName evidence="2">Uncharacterized protein</fullName>
    </submittedName>
</protein>
<comment type="caution">
    <text evidence="2">The sequence shown here is derived from an EMBL/GenBank/DDBJ whole genome shotgun (WGS) entry which is preliminary data.</text>
</comment>
<dbReference type="Proteomes" id="UP001194696">
    <property type="component" value="Unassembled WGS sequence"/>
</dbReference>
<feature type="region of interest" description="Disordered" evidence="1">
    <location>
        <begin position="1"/>
        <end position="83"/>
    </location>
</feature>
<accession>A0ABQ7JIC5</accession>
<feature type="non-terminal residue" evidence="2">
    <location>
        <position position="1"/>
    </location>
</feature>
<feature type="compositionally biased region" description="Basic residues" evidence="1">
    <location>
        <begin position="61"/>
        <end position="76"/>
    </location>
</feature>
<feature type="compositionally biased region" description="Basic and acidic residues" evidence="1">
    <location>
        <begin position="19"/>
        <end position="37"/>
    </location>
</feature>